<keyword evidence="2" id="KW-1185">Reference proteome</keyword>
<comment type="caution">
    <text evidence="1">The sequence shown here is derived from an EMBL/GenBank/DDBJ whole genome shotgun (WGS) entry which is preliminary data.</text>
</comment>
<proteinExistence type="predicted"/>
<gene>
    <name evidence="1" type="ORF">ADUPG1_000888</name>
</gene>
<dbReference type="Proteomes" id="UP001057375">
    <property type="component" value="Unassembled WGS sequence"/>
</dbReference>
<reference evidence="1" key="1">
    <citation type="submission" date="2022-03" db="EMBL/GenBank/DDBJ databases">
        <title>Draft genome sequence of Aduncisulcus paluster, a free-living microaerophilic Fornicata.</title>
        <authorList>
            <person name="Yuyama I."/>
            <person name="Kume K."/>
            <person name="Tamura T."/>
            <person name="Inagaki Y."/>
            <person name="Hashimoto T."/>
        </authorList>
    </citation>
    <scope>NUCLEOTIDE SEQUENCE</scope>
    <source>
        <strain evidence="1">NY0171</strain>
    </source>
</reference>
<evidence type="ECO:0000313" key="1">
    <source>
        <dbReference type="EMBL" id="GKT28823.1"/>
    </source>
</evidence>
<organism evidence="1 2">
    <name type="scientific">Aduncisulcus paluster</name>
    <dbReference type="NCBI Taxonomy" id="2918883"/>
    <lineage>
        <taxon>Eukaryota</taxon>
        <taxon>Metamonada</taxon>
        <taxon>Carpediemonas-like organisms</taxon>
        <taxon>Aduncisulcus</taxon>
    </lineage>
</organism>
<sequence>KEADICGPFEEISFKDVDDDLRNSRYFLNNLVCIFLDQDIDQVLLKAGKILLCCDDKINESLRNPAAVNFSGHSRHCPLPIQSGQSRHTVRGGGHYL</sequence>
<feature type="non-terminal residue" evidence="1">
    <location>
        <position position="1"/>
    </location>
</feature>
<evidence type="ECO:0000313" key="2">
    <source>
        <dbReference type="Proteomes" id="UP001057375"/>
    </source>
</evidence>
<accession>A0ABQ5K8V2</accession>
<name>A0ABQ5K8V2_9EUKA</name>
<dbReference type="EMBL" id="BQXS01000491">
    <property type="protein sequence ID" value="GKT28823.1"/>
    <property type="molecule type" value="Genomic_DNA"/>
</dbReference>
<protein>
    <submittedName>
        <fullName evidence="1">Uncharacterized protein</fullName>
    </submittedName>
</protein>